<dbReference type="SUPFAM" id="SSF51011">
    <property type="entry name" value="Glycosyl hydrolase domain"/>
    <property type="match status" value="1"/>
</dbReference>
<dbReference type="AlphaFoldDB" id="A0A2A6RFJ3"/>
<sequence>APPGPNTAFFNFLASHDGIGVVPATGLLSSEQVAALCARVERHGGLVSYKNNPDGTQSAYELNCTWFDALSDPAADEPQALTVDRFVASQAIMLALQGVPGIYVHSLVGSSNNHAGFAVTRRARTLNRAKWERSAIEAQLADPNSRAAQVFARMATLIRTRRSAAAFHPNIPQRILDLGKPIVALERQSTDGTQRIYCLHNVTAQTQAVCLDLTPDAELHDSLNATSYRTQPNGSLEVTLGAYAVAWLVERPKG</sequence>
<dbReference type="InterPro" id="IPR017853">
    <property type="entry name" value="GH"/>
</dbReference>
<proteinExistence type="predicted"/>
<dbReference type="EMBL" id="NQWI01000115">
    <property type="protein sequence ID" value="PDW01713.1"/>
    <property type="molecule type" value="Genomic_DNA"/>
</dbReference>
<dbReference type="SUPFAM" id="SSF51445">
    <property type="entry name" value="(Trans)glycosidases"/>
    <property type="match status" value="1"/>
</dbReference>
<feature type="domain" description="D-apionate lactonase C-terminal" evidence="1">
    <location>
        <begin position="184"/>
        <end position="248"/>
    </location>
</feature>
<accession>A0A2A6RFJ3</accession>
<evidence type="ECO:0000313" key="2">
    <source>
        <dbReference type="EMBL" id="PDW01713.1"/>
    </source>
</evidence>
<organism evidence="2 3">
    <name type="scientific">Candidatus Viridilinea mediisalina</name>
    <dbReference type="NCBI Taxonomy" id="2024553"/>
    <lineage>
        <taxon>Bacteria</taxon>
        <taxon>Bacillati</taxon>
        <taxon>Chloroflexota</taxon>
        <taxon>Chloroflexia</taxon>
        <taxon>Chloroflexales</taxon>
        <taxon>Chloroflexineae</taxon>
        <taxon>Oscillochloridaceae</taxon>
        <taxon>Candidatus Viridilinea</taxon>
    </lineage>
</organism>
<evidence type="ECO:0000259" key="1">
    <source>
        <dbReference type="Pfam" id="PF25839"/>
    </source>
</evidence>
<feature type="non-terminal residue" evidence="2">
    <location>
        <position position="1"/>
    </location>
</feature>
<gene>
    <name evidence="2" type="ORF">CJ255_17655</name>
</gene>
<dbReference type="Pfam" id="PF25839">
    <property type="entry name" value="Apionate_lact_C"/>
    <property type="match status" value="1"/>
</dbReference>
<keyword evidence="3" id="KW-1185">Reference proteome</keyword>
<dbReference type="InterPro" id="IPR058789">
    <property type="entry name" value="ApnL_C"/>
</dbReference>
<dbReference type="Proteomes" id="UP000220527">
    <property type="component" value="Unassembled WGS sequence"/>
</dbReference>
<evidence type="ECO:0000313" key="3">
    <source>
        <dbReference type="Proteomes" id="UP000220527"/>
    </source>
</evidence>
<name>A0A2A6RFJ3_9CHLR</name>
<comment type="caution">
    <text evidence="2">The sequence shown here is derived from an EMBL/GenBank/DDBJ whole genome shotgun (WGS) entry which is preliminary data.</text>
</comment>
<dbReference type="Gene3D" id="3.20.20.80">
    <property type="entry name" value="Glycosidases"/>
    <property type="match status" value="1"/>
</dbReference>
<reference evidence="3" key="1">
    <citation type="submission" date="2017-08" db="EMBL/GenBank/DDBJ databases">
        <authorList>
            <person name="Grouzdev D.S."/>
            <person name="Gaisin V.A."/>
            <person name="Rysina M.S."/>
            <person name="Gorlenko V.M."/>
        </authorList>
    </citation>
    <scope>NUCLEOTIDE SEQUENCE [LARGE SCALE GENOMIC DNA]</scope>
    <source>
        <strain evidence="3">Kir15-3F</strain>
    </source>
</reference>
<protein>
    <recommendedName>
        <fullName evidence="1">D-apionate lactonase C-terminal domain-containing protein</fullName>
    </recommendedName>
</protein>